<evidence type="ECO:0000313" key="1">
    <source>
        <dbReference type="EMBL" id="SIN78636.1"/>
    </source>
</evidence>
<dbReference type="AlphaFoldDB" id="A0A1N6E6L6"/>
<accession>A0A1N6E6L6</accession>
<gene>
    <name evidence="1" type="ORF">SAMN05444002_0391</name>
</gene>
<dbReference type="STRING" id="1217970.SAMN05444002_0391"/>
<keyword evidence="1" id="KW-0808">Transferase</keyword>
<dbReference type="EMBL" id="FSRL01000001">
    <property type="protein sequence ID" value="SIN78636.1"/>
    <property type="molecule type" value="Genomic_DNA"/>
</dbReference>
<reference evidence="2" key="1">
    <citation type="submission" date="2016-11" db="EMBL/GenBank/DDBJ databases">
        <authorList>
            <person name="Varghese N."/>
            <person name="Submissions S."/>
        </authorList>
    </citation>
    <scope>NUCLEOTIDE SEQUENCE [LARGE SCALE GENOMIC DNA]</scope>
    <source>
        <strain evidence="2">DSM 29440</strain>
    </source>
</reference>
<proteinExistence type="predicted"/>
<sequence>MHSAMNETSRQGKPPTWAVVATVREPAELVLAFVAHHLELGAAKVLIYLDDPDDPLRPILRAKSGVNVVACNEDYWNKVNKGRGRPPNQNARQAINATTAYKKVKADYLLHLDADEFLHMARPFAEEVARLEADDIWLRVPAVERCWLAGDRSEHIFSGVFRHPIKQAPLVAKRIYGEEVAPYLANGLAGSSHGKPLVRTGHKVQLQVHAAKLPGKNSGWAPHKKATGLHVLHFDGLTPLHWAAKTLRYAEQGDEVIDHLLHEERALQVRHVRDNIGSMPELLRFFRKITGLTPEQARALTEHGRLSAMKIDPEAAMRRAFPEIEADFSFRAFDLKLGAENAKRLMKKIAASQAA</sequence>
<protein>
    <submittedName>
        <fullName evidence="1">Glycosyl transferase family 2</fullName>
    </submittedName>
</protein>
<name>A0A1N6E6L6_9RHOB</name>
<keyword evidence="2" id="KW-1185">Reference proteome</keyword>
<dbReference type="Proteomes" id="UP000184932">
    <property type="component" value="Unassembled WGS sequence"/>
</dbReference>
<evidence type="ECO:0000313" key="2">
    <source>
        <dbReference type="Proteomes" id="UP000184932"/>
    </source>
</evidence>
<dbReference type="GO" id="GO:0016740">
    <property type="term" value="F:transferase activity"/>
    <property type="evidence" value="ECO:0007669"/>
    <property type="project" value="UniProtKB-KW"/>
</dbReference>
<organism evidence="1 2">
    <name type="scientific">Vannielia litorea</name>
    <dbReference type="NCBI Taxonomy" id="1217970"/>
    <lineage>
        <taxon>Bacteria</taxon>
        <taxon>Pseudomonadati</taxon>
        <taxon>Pseudomonadota</taxon>
        <taxon>Alphaproteobacteria</taxon>
        <taxon>Rhodobacterales</taxon>
        <taxon>Paracoccaceae</taxon>
        <taxon>Vannielia</taxon>
    </lineage>
</organism>
<dbReference type="Pfam" id="PF13704">
    <property type="entry name" value="Glyco_tranf_2_4"/>
    <property type="match status" value="1"/>
</dbReference>